<keyword evidence="1" id="KW-0732">Signal</keyword>
<name>A0AAD2H8K2_9AGAR</name>
<protein>
    <submittedName>
        <fullName evidence="2">Uncharacterized protein</fullName>
    </submittedName>
</protein>
<organism evidence="2 3">
    <name type="scientific">Mycena citricolor</name>
    <dbReference type="NCBI Taxonomy" id="2018698"/>
    <lineage>
        <taxon>Eukaryota</taxon>
        <taxon>Fungi</taxon>
        <taxon>Dikarya</taxon>
        <taxon>Basidiomycota</taxon>
        <taxon>Agaricomycotina</taxon>
        <taxon>Agaricomycetes</taxon>
        <taxon>Agaricomycetidae</taxon>
        <taxon>Agaricales</taxon>
        <taxon>Marasmiineae</taxon>
        <taxon>Mycenaceae</taxon>
        <taxon>Mycena</taxon>
    </lineage>
</organism>
<dbReference type="AlphaFoldDB" id="A0AAD2H8K2"/>
<proteinExistence type="predicted"/>
<dbReference type="Proteomes" id="UP001295794">
    <property type="component" value="Unassembled WGS sequence"/>
</dbReference>
<dbReference type="EMBL" id="CAVNYO010000162">
    <property type="protein sequence ID" value="CAK5270243.1"/>
    <property type="molecule type" value="Genomic_DNA"/>
</dbReference>
<evidence type="ECO:0000256" key="1">
    <source>
        <dbReference type="SAM" id="SignalP"/>
    </source>
</evidence>
<accession>A0AAD2H8K2</accession>
<sequence>MLSVKSVFLALLLSSTSLAAPIRREVPQEHSHEPFLTSVRASLNLNNPDKIQDPVFALLGDAAASAGKGNIADVTCLQQATADQAFTNAKAKGDIQGMTDALIYRALERNSGSVGAISKTCTSLKATNPEIAAVQQHQDPASTNAAAGNKAIVLELAKQIASIGGDPQQALKSGTFKAGTIGDPTAKGNSCDDANDANGCIFTQNLLVEDATAAEISAAVAGVAAATGAAAAAATTAAAAATTVAAAAGATDTCPPQSTVTVTVQPTAAAAAATDATAASTAALAVSTGTSGSFGNFGSCPLPLIKFGVGFDNRKETSFEPQDQTAYAHGSAQAVGIIEQFMCDNLVNKCGADATAKATCASAKTAVSALPAADLKFGIAADTWNGAFGVSSNFRNTGAVDNQGNAIAGSTGGNVAVAAAPAAAAGAAATAALVAAIPVDTATSTAAGNFGSCPLPLIKFGVGFDNRKETSFEPVDQTAYAHGSAQAVGIITQFMCDNLVNKCGADATAKATCASAKTAVAALTTAQLNSTFKVSDCDAQNTACHAAITA</sequence>
<feature type="chain" id="PRO_5042238186" evidence="1">
    <location>
        <begin position="20"/>
        <end position="550"/>
    </location>
</feature>
<feature type="signal peptide" evidence="1">
    <location>
        <begin position="1"/>
        <end position="19"/>
    </location>
</feature>
<evidence type="ECO:0000313" key="3">
    <source>
        <dbReference type="Proteomes" id="UP001295794"/>
    </source>
</evidence>
<reference evidence="2" key="1">
    <citation type="submission" date="2023-11" db="EMBL/GenBank/DDBJ databases">
        <authorList>
            <person name="De Vega J J."/>
            <person name="De Vega J J."/>
        </authorList>
    </citation>
    <scope>NUCLEOTIDE SEQUENCE</scope>
</reference>
<evidence type="ECO:0000313" key="2">
    <source>
        <dbReference type="EMBL" id="CAK5270243.1"/>
    </source>
</evidence>
<keyword evidence="3" id="KW-1185">Reference proteome</keyword>
<gene>
    <name evidence="2" type="ORF">MYCIT1_LOCUS14491</name>
</gene>
<comment type="caution">
    <text evidence="2">The sequence shown here is derived from an EMBL/GenBank/DDBJ whole genome shotgun (WGS) entry which is preliminary data.</text>
</comment>